<keyword evidence="2" id="KW-1133">Transmembrane helix</keyword>
<dbReference type="RefSeq" id="WP_120187659.1">
    <property type="nucleotide sequence ID" value="NZ_RAQM01000013.1"/>
</dbReference>
<dbReference type="Pfam" id="PF06580">
    <property type="entry name" value="His_kinase"/>
    <property type="match status" value="1"/>
</dbReference>
<feature type="coiled-coil region" evidence="1">
    <location>
        <begin position="230"/>
        <end position="294"/>
    </location>
</feature>
<evidence type="ECO:0000259" key="4">
    <source>
        <dbReference type="Pfam" id="PF07695"/>
    </source>
</evidence>
<feature type="transmembrane region" description="Helical" evidence="2">
    <location>
        <begin position="114"/>
        <end position="139"/>
    </location>
</feature>
<feature type="transmembrane region" description="Helical" evidence="2">
    <location>
        <begin position="145"/>
        <end position="164"/>
    </location>
</feature>
<keyword evidence="1" id="KW-0175">Coiled coil</keyword>
<feature type="transmembrane region" description="Helical" evidence="2">
    <location>
        <begin position="45"/>
        <end position="64"/>
    </location>
</feature>
<dbReference type="InterPro" id="IPR050640">
    <property type="entry name" value="Bact_2-comp_sensor_kinase"/>
</dbReference>
<keyword evidence="5" id="KW-0418">Kinase</keyword>
<dbReference type="PANTHER" id="PTHR34220:SF7">
    <property type="entry name" value="SENSOR HISTIDINE KINASE YPDA"/>
    <property type="match status" value="1"/>
</dbReference>
<feature type="domain" description="Signal transduction histidine kinase internal region" evidence="3">
    <location>
        <begin position="292"/>
        <end position="369"/>
    </location>
</feature>
<protein>
    <submittedName>
        <fullName evidence="5">Histidine kinase</fullName>
    </submittedName>
</protein>
<dbReference type="Gene3D" id="3.30.565.10">
    <property type="entry name" value="Histidine kinase-like ATPase, C-terminal domain"/>
    <property type="match status" value="1"/>
</dbReference>
<dbReference type="InterPro" id="IPR010559">
    <property type="entry name" value="Sig_transdc_His_kin_internal"/>
</dbReference>
<dbReference type="Proteomes" id="UP000285780">
    <property type="component" value="Unassembled WGS sequence"/>
</dbReference>
<dbReference type="InterPro" id="IPR011623">
    <property type="entry name" value="7TMR_DISM_rcpt_extracell_dom1"/>
</dbReference>
<keyword evidence="2" id="KW-0812">Transmembrane</keyword>
<keyword evidence="2" id="KW-0472">Membrane</keyword>
<evidence type="ECO:0000256" key="2">
    <source>
        <dbReference type="SAM" id="Phobius"/>
    </source>
</evidence>
<keyword evidence="6" id="KW-1185">Reference proteome</keyword>
<dbReference type="AlphaFoldDB" id="A0A420DYF8"/>
<evidence type="ECO:0000313" key="6">
    <source>
        <dbReference type="Proteomes" id="UP000285780"/>
    </source>
</evidence>
<proteinExistence type="predicted"/>
<feature type="transmembrane region" description="Helical" evidence="2">
    <location>
        <begin position="205"/>
        <end position="226"/>
    </location>
</feature>
<dbReference type="Pfam" id="PF07695">
    <property type="entry name" value="7TMR-DISM_7TM"/>
    <property type="match status" value="1"/>
</dbReference>
<evidence type="ECO:0000259" key="3">
    <source>
        <dbReference type="Pfam" id="PF06580"/>
    </source>
</evidence>
<dbReference type="EMBL" id="RAQM01000013">
    <property type="protein sequence ID" value="RKF02832.1"/>
    <property type="molecule type" value="Genomic_DNA"/>
</dbReference>
<feature type="transmembrane region" description="Helical" evidence="2">
    <location>
        <begin position="171"/>
        <end position="193"/>
    </location>
</feature>
<comment type="caution">
    <text evidence="5">The sequence shown here is derived from an EMBL/GenBank/DDBJ whole genome shotgun (WGS) entry which is preliminary data.</text>
</comment>
<reference evidence="5 6" key="1">
    <citation type="submission" date="2018-09" db="EMBL/GenBank/DDBJ databases">
        <title>Genomic Encyclopedia of Archaeal and Bacterial Type Strains, Phase II (KMG-II): from individual species to whole genera.</title>
        <authorList>
            <person name="Goeker M."/>
        </authorList>
    </citation>
    <scope>NUCLEOTIDE SEQUENCE [LARGE SCALE GENOMIC DNA]</scope>
    <source>
        <strain evidence="5 6">DSM 16505</strain>
    </source>
</reference>
<accession>A0A420DYF8</accession>
<sequence length="499" mass="58360">MKESALTYFLSEPHQNGFLTFTLGVLFILTVYHFLLYFQHKDKLYLLYSGYTFFIILSQLQHLREGFLFEFLQPISEVVKYPEVYTEMYYFIYAFFAFKLLNIKKELPLWYKRCFKWLYVIIIYCVLKLMVFIIIGGNWDILQKGYLLFTIAMSILGIVMYIPFFKSKSKLKYYMIIGSMVLFITSVTSLLYYLSLIKQGQSIEAAYSILYIGFIVENIIFSLGLGHKQKLILEERNESQQQLLKQYAENEELREKVQKKLELDVEALSKQAEIKKLETAKIQYDKELAELKVSTLRNQMNPHFIFNSLNSIKRYIIDNDKKEAVFYLNKFSKLIRKILASTIETESSLQEELEILELYMSIENTRLDNTVDFSLSVDESLNLTAIKVPPLITQPFIENAIWHGLALKKGNRKLTVQVLKVNENQVQIDITDNGIGRVKSREIKEKKIHKRTSVGIKLTEERLQHFAKNCKSKSNIIFTDLYTQNKPTGTKVSILIPLG</sequence>
<keyword evidence="5" id="KW-0808">Transferase</keyword>
<name>A0A420DYF8_9FLAO</name>
<dbReference type="GO" id="GO:0016020">
    <property type="term" value="C:membrane"/>
    <property type="evidence" value="ECO:0007669"/>
    <property type="project" value="InterPro"/>
</dbReference>
<evidence type="ECO:0000256" key="1">
    <source>
        <dbReference type="SAM" id="Coils"/>
    </source>
</evidence>
<dbReference type="InterPro" id="IPR036890">
    <property type="entry name" value="HATPase_C_sf"/>
</dbReference>
<dbReference type="SUPFAM" id="SSF55874">
    <property type="entry name" value="ATPase domain of HSP90 chaperone/DNA topoisomerase II/histidine kinase"/>
    <property type="match status" value="1"/>
</dbReference>
<feature type="transmembrane region" description="Helical" evidence="2">
    <location>
        <begin position="18"/>
        <end position="38"/>
    </location>
</feature>
<organism evidence="5 6">
    <name type="scientific">Tenacibaculum lutimaris</name>
    <dbReference type="NCBI Taxonomy" id="285258"/>
    <lineage>
        <taxon>Bacteria</taxon>
        <taxon>Pseudomonadati</taxon>
        <taxon>Bacteroidota</taxon>
        <taxon>Flavobacteriia</taxon>
        <taxon>Flavobacteriales</taxon>
        <taxon>Flavobacteriaceae</taxon>
        <taxon>Tenacibaculum</taxon>
    </lineage>
</organism>
<feature type="domain" description="7TM-DISM receptor extracellular" evidence="4">
    <location>
        <begin position="17"/>
        <end position="227"/>
    </location>
</feature>
<dbReference type="GO" id="GO:0000155">
    <property type="term" value="F:phosphorelay sensor kinase activity"/>
    <property type="evidence" value="ECO:0007669"/>
    <property type="project" value="InterPro"/>
</dbReference>
<gene>
    <name evidence="5" type="ORF">C8N26_2682</name>
</gene>
<evidence type="ECO:0000313" key="5">
    <source>
        <dbReference type="EMBL" id="RKF02832.1"/>
    </source>
</evidence>
<dbReference type="PANTHER" id="PTHR34220">
    <property type="entry name" value="SENSOR HISTIDINE KINASE YPDA"/>
    <property type="match status" value="1"/>
</dbReference>